<dbReference type="Gramene" id="PRQ52972">
    <property type="protein sequence ID" value="PRQ52972"/>
    <property type="gene ID" value="RchiOBHm_Chr2g0161371"/>
</dbReference>
<gene>
    <name evidence="1" type="ORF">RchiOBHm_Chr2g0161371</name>
</gene>
<evidence type="ECO:0000313" key="2">
    <source>
        <dbReference type="Proteomes" id="UP000238479"/>
    </source>
</evidence>
<reference evidence="1 2" key="1">
    <citation type="journal article" date="2018" name="Nat. Genet.">
        <title>The Rosa genome provides new insights in the design of modern roses.</title>
        <authorList>
            <person name="Bendahmane M."/>
        </authorList>
    </citation>
    <scope>NUCLEOTIDE SEQUENCE [LARGE SCALE GENOMIC DNA]</scope>
    <source>
        <strain evidence="2">cv. Old Blush</strain>
    </source>
</reference>
<accession>A0A2P6S2S2</accession>
<dbReference type="Proteomes" id="UP000238479">
    <property type="component" value="Chromosome 2"/>
</dbReference>
<comment type="caution">
    <text evidence="1">The sequence shown here is derived from an EMBL/GenBank/DDBJ whole genome shotgun (WGS) entry which is preliminary data.</text>
</comment>
<dbReference type="AlphaFoldDB" id="A0A2P6S2S2"/>
<dbReference type="EMBL" id="PDCK01000040">
    <property type="protein sequence ID" value="PRQ52972.1"/>
    <property type="molecule type" value="Genomic_DNA"/>
</dbReference>
<keyword evidence="2" id="KW-1185">Reference proteome</keyword>
<sequence length="57" mass="6846">MPERFRYLTEEAPDPPVKLAWFLVSQGFKEPISTVWLESSTWQCYYAGKDFRFFFCV</sequence>
<evidence type="ECO:0000313" key="1">
    <source>
        <dbReference type="EMBL" id="PRQ52972.1"/>
    </source>
</evidence>
<dbReference type="InterPro" id="IPR056894">
    <property type="entry name" value="AtTam38"/>
</dbReference>
<dbReference type="Pfam" id="PF25114">
    <property type="entry name" value="AtTam38"/>
    <property type="match status" value="1"/>
</dbReference>
<proteinExistence type="predicted"/>
<organism evidence="1 2">
    <name type="scientific">Rosa chinensis</name>
    <name type="common">China rose</name>
    <dbReference type="NCBI Taxonomy" id="74649"/>
    <lineage>
        <taxon>Eukaryota</taxon>
        <taxon>Viridiplantae</taxon>
        <taxon>Streptophyta</taxon>
        <taxon>Embryophyta</taxon>
        <taxon>Tracheophyta</taxon>
        <taxon>Spermatophyta</taxon>
        <taxon>Magnoliopsida</taxon>
        <taxon>eudicotyledons</taxon>
        <taxon>Gunneridae</taxon>
        <taxon>Pentapetalae</taxon>
        <taxon>rosids</taxon>
        <taxon>fabids</taxon>
        <taxon>Rosales</taxon>
        <taxon>Rosaceae</taxon>
        <taxon>Rosoideae</taxon>
        <taxon>Rosoideae incertae sedis</taxon>
        <taxon>Rosa</taxon>
    </lineage>
</organism>
<protein>
    <submittedName>
        <fullName evidence="1">Uncharacterized protein</fullName>
    </submittedName>
</protein>
<name>A0A2P6S2S2_ROSCH</name>